<dbReference type="InterPro" id="IPR013830">
    <property type="entry name" value="SGNH_hydro"/>
</dbReference>
<reference evidence="3" key="1">
    <citation type="submission" date="2020-06" db="EMBL/GenBank/DDBJ databases">
        <authorList>
            <consortium name="Plant Systems Biology data submission"/>
        </authorList>
    </citation>
    <scope>NUCLEOTIDE SEQUENCE</scope>
    <source>
        <strain evidence="3">D6</strain>
    </source>
</reference>
<keyword evidence="4" id="KW-1185">Reference proteome</keyword>
<evidence type="ECO:0000259" key="2">
    <source>
        <dbReference type="Pfam" id="PF13472"/>
    </source>
</evidence>
<dbReference type="Proteomes" id="UP001153069">
    <property type="component" value="Unassembled WGS sequence"/>
</dbReference>
<dbReference type="PANTHER" id="PTHR11852">
    <property type="entry name" value="PLATELET-ACTIVATING FACTOR ACETYLHYDROLASE"/>
    <property type="match status" value="1"/>
</dbReference>
<organism evidence="3 4">
    <name type="scientific">Seminavis robusta</name>
    <dbReference type="NCBI Taxonomy" id="568900"/>
    <lineage>
        <taxon>Eukaryota</taxon>
        <taxon>Sar</taxon>
        <taxon>Stramenopiles</taxon>
        <taxon>Ochrophyta</taxon>
        <taxon>Bacillariophyta</taxon>
        <taxon>Bacillariophyceae</taxon>
        <taxon>Bacillariophycidae</taxon>
        <taxon>Naviculales</taxon>
        <taxon>Naviculaceae</taxon>
        <taxon>Seminavis</taxon>
    </lineage>
</organism>
<name>A0A9N8EV30_9STRA</name>
<gene>
    <name evidence="3" type="ORF">SEMRO_1965_G308260.1</name>
</gene>
<dbReference type="Gene3D" id="3.40.50.1110">
    <property type="entry name" value="SGNH hydrolase"/>
    <property type="match status" value="1"/>
</dbReference>
<protein>
    <submittedName>
        <fullName evidence="3">Platelet-activating factor acetylhydrolase IB subunit beta</fullName>
    </submittedName>
</protein>
<dbReference type="EMBL" id="CAICTM010001963">
    <property type="protein sequence ID" value="CAB9527253.1"/>
    <property type="molecule type" value="Genomic_DNA"/>
</dbReference>
<evidence type="ECO:0000256" key="1">
    <source>
        <dbReference type="ARBA" id="ARBA00038184"/>
    </source>
</evidence>
<comment type="caution">
    <text evidence="3">The sequence shown here is derived from an EMBL/GenBank/DDBJ whole genome shotgun (WGS) entry which is preliminary data.</text>
</comment>
<proteinExistence type="inferred from homology"/>
<comment type="similarity">
    <text evidence="1">Belongs to the 'GDSL' lipolytic enzyme family. Platelet-activating factor acetylhydrolase IB beta/gamma subunits subfamily.</text>
</comment>
<feature type="domain" description="SGNH hydrolase-type esterase" evidence="2">
    <location>
        <begin position="63"/>
        <end position="250"/>
    </location>
</feature>
<evidence type="ECO:0000313" key="3">
    <source>
        <dbReference type="EMBL" id="CAB9527253.1"/>
    </source>
</evidence>
<dbReference type="OrthoDB" id="45691at2759"/>
<dbReference type="SUPFAM" id="SSF52266">
    <property type="entry name" value="SGNH hydrolase"/>
    <property type="match status" value="1"/>
</dbReference>
<dbReference type="InterPro" id="IPR036514">
    <property type="entry name" value="SGNH_hydro_sf"/>
</dbReference>
<sequence length="276" mass="30885">MQCNDSVFTVAMNALSNGDGSTTSEKNCQDPLAPLAWPDDPLWMDQHKRMVQLASNVPPDVVFVGDSITERLNGTRHMGTVRLPDNQLVFEEHFPSGLALGCSGDTSTNLLWHLQNGMLPDSLQPQVWMILIGTNDLGRLNCSANATLQGILNVFNYLKSKRLSAKFILHGLLPRSDISMKENMADNDYKTGEYWKQIQWINQRLREECHQDPEQQCRYMEASGVFLDPDSPDKVSAKTMTDGLHPSRDGLASWCPLIAKTINDVLGKEHEMTAQL</sequence>
<dbReference type="AlphaFoldDB" id="A0A9N8EV30"/>
<accession>A0A9N8EV30</accession>
<dbReference type="Pfam" id="PF13472">
    <property type="entry name" value="Lipase_GDSL_2"/>
    <property type="match status" value="1"/>
</dbReference>
<dbReference type="PANTHER" id="PTHR11852:SF0">
    <property type="entry name" value="PLATELET-ACTIVATING FACTOR ACETYLHYDROLASE IB SUBUNIT BETA HOMOLOG"/>
    <property type="match status" value="1"/>
</dbReference>
<evidence type="ECO:0000313" key="4">
    <source>
        <dbReference type="Proteomes" id="UP001153069"/>
    </source>
</evidence>